<feature type="transmembrane region" description="Helical" evidence="10">
    <location>
        <begin position="6"/>
        <end position="28"/>
    </location>
</feature>
<dbReference type="PATRIC" id="fig|1193502.14.peg.1871"/>
<dbReference type="InterPro" id="IPR003445">
    <property type="entry name" value="Cat_transpt"/>
</dbReference>
<keyword evidence="2" id="KW-0813">Transport</keyword>
<dbReference type="NCBIfam" id="TIGR00933">
    <property type="entry name" value="2a38"/>
    <property type="match status" value="1"/>
</dbReference>
<feature type="transmembrane region" description="Helical" evidence="10">
    <location>
        <begin position="221"/>
        <end position="240"/>
    </location>
</feature>
<dbReference type="PANTHER" id="PTHR32024:SF1">
    <property type="entry name" value="KTR SYSTEM POTASSIUM UPTAKE PROTEIN B"/>
    <property type="match status" value="1"/>
</dbReference>
<sequence>MNQKTLRVIFFSYLTVVFIGAIVLMLPFAHVGKLAFIDALFTSTSATCVTGLIVKVTPEHFTFFGQCVILILMQVGGVGYMSIVTLFFLFMKKNLTIHEKNMAKDSLNYAHNLDIQSFLKKVFLFTLIIESLGALILAMRFATHMPVNKAIWQGIFHSVAAFNNAGFSTFRDNLLGYQTDFTVLVTVAFLVILGGVGYLVLVELHAKSVHKRFMLSAHTKITLVGTLILIVSGTLLFLAIEWDTKGLFAHMSLYHKLLNSFFLSVNFRTSGFNSLDLSLLSDASLFCSTIYMMIGGGAGSTAGGIKITTVAVLIIATIHTIKISNQAPHAFKRTITQEIINRSSAIILVASLITITATVVLVETQHTNFMKTLFEVVSAFCTVGVSVGNGDVLSLSDKFSPFGKSIIIALMLIGRMGIFAFGFLIIGREKIKHVQYPEGRILL</sequence>
<comment type="subcellular location">
    <subcellularLocation>
        <location evidence="1">Cell membrane</location>
        <topology evidence="1">Multi-pass membrane protein</topology>
    </subcellularLocation>
</comment>
<dbReference type="EMBL" id="CP017111">
    <property type="protein sequence ID" value="AOO65613.1"/>
    <property type="molecule type" value="Genomic_DNA"/>
</dbReference>
<reference evidence="12" key="1">
    <citation type="submission" date="2016-08" db="EMBL/GenBank/DDBJ databases">
        <title>Complete genome sequence of the organohalide-respiring Epsilonproteobacterium Sulfurospirillum halorespirans.</title>
        <authorList>
            <person name="Goris T."/>
            <person name="Zimmermann J."/>
            <person name="Schenz B."/>
            <person name="Lemos M."/>
            <person name="Hackermueller J."/>
            <person name="Diekert G."/>
        </authorList>
    </citation>
    <scope>NUCLEOTIDE SEQUENCE [LARGE SCALE GENOMIC DNA]</scope>
    <source>
        <strain>DSM 13726</strain>
        <strain evidence="12">PCE-M2</strain>
    </source>
</reference>
<keyword evidence="8" id="KW-0406">Ion transport</keyword>
<dbReference type="KEGG" id="shal:SHALO_1842"/>
<evidence type="ECO:0000256" key="3">
    <source>
        <dbReference type="ARBA" id="ARBA00022475"/>
    </source>
</evidence>
<accession>A0A1D7TKU2</accession>
<keyword evidence="6" id="KW-0630">Potassium</keyword>
<evidence type="ECO:0000256" key="7">
    <source>
        <dbReference type="ARBA" id="ARBA00022989"/>
    </source>
</evidence>
<evidence type="ECO:0000313" key="12">
    <source>
        <dbReference type="Proteomes" id="UP000094609"/>
    </source>
</evidence>
<evidence type="ECO:0000256" key="5">
    <source>
        <dbReference type="ARBA" id="ARBA00022692"/>
    </source>
</evidence>
<name>A0A1D7TKU2_9BACT</name>
<feature type="transmembrane region" description="Helical" evidence="10">
    <location>
        <begin position="63"/>
        <end position="90"/>
    </location>
</feature>
<keyword evidence="5 10" id="KW-0812">Transmembrane</keyword>
<gene>
    <name evidence="11" type="ORF">SHALO_1842</name>
</gene>
<evidence type="ECO:0000256" key="4">
    <source>
        <dbReference type="ARBA" id="ARBA00022538"/>
    </source>
</evidence>
<evidence type="ECO:0000256" key="10">
    <source>
        <dbReference type="SAM" id="Phobius"/>
    </source>
</evidence>
<dbReference type="InterPro" id="IPR004772">
    <property type="entry name" value="TrkH"/>
</dbReference>
<proteinExistence type="predicted"/>
<evidence type="ECO:0000256" key="8">
    <source>
        <dbReference type="ARBA" id="ARBA00023065"/>
    </source>
</evidence>
<keyword evidence="9 10" id="KW-0472">Membrane</keyword>
<dbReference type="GO" id="GO:0005886">
    <property type="term" value="C:plasma membrane"/>
    <property type="evidence" value="ECO:0007669"/>
    <property type="project" value="UniProtKB-SubCell"/>
</dbReference>
<keyword evidence="7 10" id="KW-1133">Transmembrane helix</keyword>
<feature type="transmembrane region" description="Helical" evidence="10">
    <location>
        <begin position="181"/>
        <end position="201"/>
    </location>
</feature>
<evidence type="ECO:0000256" key="1">
    <source>
        <dbReference type="ARBA" id="ARBA00004651"/>
    </source>
</evidence>
<dbReference type="PANTHER" id="PTHR32024">
    <property type="entry name" value="TRK SYSTEM POTASSIUM UPTAKE PROTEIN TRKG-RELATED"/>
    <property type="match status" value="1"/>
</dbReference>
<feature type="transmembrane region" description="Helical" evidence="10">
    <location>
        <begin position="344"/>
        <end position="362"/>
    </location>
</feature>
<evidence type="ECO:0000256" key="6">
    <source>
        <dbReference type="ARBA" id="ARBA00022958"/>
    </source>
</evidence>
<dbReference type="AlphaFoldDB" id="A0A1D7TKU2"/>
<organism evidence="11 12">
    <name type="scientific">Sulfurospirillum halorespirans DSM 13726</name>
    <dbReference type="NCBI Taxonomy" id="1193502"/>
    <lineage>
        <taxon>Bacteria</taxon>
        <taxon>Pseudomonadati</taxon>
        <taxon>Campylobacterota</taxon>
        <taxon>Epsilonproteobacteria</taxon>
        <taxon>Campylobacterales</taxon>
        <taxon>Sulfurospirillaceae</taxon>
        <taxon>Sulfurospirillum</taxon>
    </lineage>
</organism>
<dbReference type="RefSeq" id="WP_069478272.1">
    <property type="nucleotide sequence ID" value="NZ_CP017111.1"/>
</dbReference>
<protein>
    <submittedName>
        <fullName evidence="11">K+ Transporter family protein</fullName>
    </submittedName>
</protein>
<keyword evidence="12" id="KW-1185">Reference proteome</keyword>
<feature type="transmembrane region" description="Helical" evidence="10">
    <location>
        <begin position="304"/>
        <end position="323"/>
    </location>
</feature>
<feature type="transmembrane region" description="Helical" evidence="10">
    <location>
        <begin position="406"/>
        <end position="426"/>
    </location>
</feature>
<dbReference type="GO" id="GO:0015379">
    <property type="term" value="F:potassium:chloride symporter activity"/>
    <property type="evidence" value="ECO:0007669"/>
    <property type="project" value="InterPro"/>
</dbReference>
<dbReference type="Proteomes" id="UP000094609">
    <property type="component" value="Chromosome"/>
</dbReference>
<dbReference type="STRING" id="1193502.SHALO_1842"/>
<evidence type="ECO:0000256" key="2">
    <source>
        <dbReference type="ARBA" id="ARBA00022448"/>
    </source>
</evidence>
<keyword evidence="4" id="KW-0633">Potassium transport</keyword>
<feature type="transmembrane region" description="Helical" evidence="10">
    <location>
        <begin position="122"/>
        <end position="142"/>
    </location>
</feature>
<dbReference type="Pfam" id="PF02386">
    <property type="entry name" value="TrkH"/>
    <property type="match status" value="1"/>
</dbReference>
<keyword evidence="3" id="KW-1003">Cell membrane</keyword>
<evidence type="ECO:0000256" key="9">
    <source>
        <dbReference type="ARBA" id="ARBA00023136"/>
    </source>
</evidence>
<evidence type="ECO:0000313" key="11">
    <source>
        <dbReference type="EMBL" id="AOO65613.1"/>
    </source>
</evidence>